<dbReference type="GO" id="GO:0003700">
    <property type="term" value="F:DNA-binding transcription factor activity"/>
    <property type="evidence" value="ECO:0007669"/>
    <property type="project" value="InterPro"/>
</dbReference>
<evidence type="ECO:0000313" key="5">
    <source>
        <dbReference type="Proteomes" id="UP000664398"/>
    </source>
</evidence>
<dbReference type="InterPro" id="IPR000835">
    <property type="entry name" value="HTH_MarR-typ"/>
</dbReference>
<feature type="compositionally biased region" description="Low complexity" evidence="2">
    <location>
        <begin position="9"/>
        <end position="20"/>
    </location>
</feature>
<dbReference type="SMART" id="SM00347">
    <property type="entry name" value="HTH_MARR"/>
    <property type="match status" value="1"/>
</dbReference>
<dbReference type="GO" id="GO:0006950">
    <property type="term" value="P:response to stress"/>
    <property type="evidence" value="ECO:0007669"/>
    <property type="project" value="TreeGrafter"/>
</dbReference>
<feature type="region of interest" description="Disordered" evidence="2">
    <location>
        <begin position="1"/>
        <end position="29"/>
    </location>
</feature>
<dbReference type="PRINTS" id="PR00598">
    <property type="entry name" value="HTHMARR"/>
</dbReference>
<feature type="domain" description="HTH marR-type" evidence="3">
    <location>
        <begin position="43"/>
        <end position="179"/>
    </location>
</feature>
<keyword evidence="5" id="KW-1185">Reference proteome</keyword>
<sequence length="195" mass="21090">MADPEAGAPSDPVSDSLYDVDSSDPRSELIDRSGMSAAEVSHIGRLMKALSDLRAAESRLTEASQRYMKLSAKEMRALHYLIVAQNRGGVATPGALAAHLGISPASTTKLLNRLEHGGHIRRGIHPLDRRAIAVEITPETERAAMQSVGRQQANRFHAAARLTADERDTVIGFLEDMTRELSTDGPVWGAPADDR</sequence>
<dbReference type="InterPro" id="IPR036390">
    <property type="entry name" value="WH_DNA-bd_sf"/>
</dbReference>
<dbReference type="Pfam" id="PF12802">
    <property type="entry name" value="MarR_2"/>
    <property type="match status" value="1"/>
</dbReference>
<dbReference type="PROSITE" id="PS50995">
    <property type="entry name" value="HTH_MARR_2"/>
    <property type="match status" value="1"/>
</dbReference>
<gene>
    <name evidence="4" type="ORF">J4H91_03755</name>
</gene>
<dbReference type="RefSeq" id="WP_208044917.1">
    <property type="nucleotide sequence ID" value="NZ_JAGDYL010000005.1"/>
</dbReference>
<evidence type="ECO:0000256" key="2">
    <source>
        <dbReference type="SAM" id="MobiDB-lite"/>
    </source>
</evidence>
<protein>
    <submittedName>
        <fullName evidence="4">MarR family transcriptional regulator</fullName>
    </submittedName>
</protein>
<dbReference type="PANTHER" id="PTHR33164:SF43">
    <property type="entry name" value="HTH-TYPE TRANSCRIPTIONAL REPRESSOR YETL"/>
    <property type="match status" value="1"/>
</dbReference>
<dbReference type="EMBL" id="JAGDYL010000005">
    <property type="protein sequence ID" value="MBO1804432.1"/>
    <property type="molecule type" value="Genomic_DNA"/>
</dbReference>
<dbReference type="Gene3D" id="1.10.10.10">
    <property type="entry name" value="Winged helix-like DNA-binding domain superfamily/Winged helix DNA-binding domain"/>
    <property type="match status" value="1"/>
</dbReference>
<dbReference type="AlphaFoldDB" id="A0A939LU54"/>
<evidence type="ECO:0000256" key="1">
    <source>
        <dbReference type="SAM" id="Coils"/>
    </source>
</evidence>
<dbReference type="Proteomes" id="UP000664398">
    <property type="component" value="Unassembled WGS sequence"/>
</dbReference>
<evidence type="ECO:0000259" key="3">
    <source>
        <dbReference type="PROSITE" id="PS50995"/>
    </source>
</evidence>
<proteinExistence type="predicted"/>
<organism evidence="4 5">
    <name type="scientific">Leucobacter ruminantium</name>
    <dbReference type="NCBI Taxonomy" id="1289170"/>
    <lineage>
        <taxon>Bacteria</taxon>
        <taxon>Bacillati</taxon>
        <taxon>Actinomycetota</taxon>
        <taxon>Actinomycetes</taxon>
        <taxon>Micrococcales</taxon>
        <taxon>Microbacteriaceae</taxon>
        <taxon>Leucobacter</taxon>
    </lineage>
</organism>
<evidence type="ECO:0000313" key="4">
    <source>
        <dbReference type="EMBL" id="MBO1804432.1"/>
    </source>
</evidence>
<accession>A0A939LU54</accession>
<reference evidence="4" key="1">
    <citation type="submission" date="2021-03" db="EMBL/GenBank/DDBJ databases">
        <title>Leucobacter chromiisoli sp. nov., isolated from chromium-containing soil of chemical plant.</title>
        <authorList>
            <person name="Xu Z."/>
        </authorList>
    </citation>
    <scope>NUCLEOTIDE SEQUENCE</scope>
    <source>
        <strain evidence="4">A2</strain>
    </source>
</reference>
<dbReference type="PANTHER" id="PTHR33164">
    <property type="entry name" value="TRANSCRIPTIONAL REGULATOR, MARR FAMILY"/>
    <property type="match status" value="1"/>
</dbReference>
<dbReference type="InterPro" id="IPR036388">
    <property type="entry name" value="WH-like_DNA-bd_sf"/>
</dbReference>
<feature type="coiled-coil region" evidence="1">
    <location>
        <begin position="46"/>
        <end position="73"/>
    </location>
</feature>
<dbReference type="InterPro" id="IPR039422">
    <property type="entry name" value="MarR/SlyA-like"/>
</dbReference>
<name>A0A939LU54_9MICO</name>
<keyword evidence="1" id="KW-0175">Coiled coil</keyword>
<comment type="caution">
    <text evidence="4">The sequence shown here is derived from an EMBL/GenBank/DDBJ whole genome shotgun (WGS) entry which is preliminary data.</text>
</comment>
<dbReference type="SUPFAM" id="SSF46785">
    <property type="entry name" value="Winged helix' DNA-binding domain"/>
    <property type="match status" value="1"/>
</dbReference>